<keyword evidence="3" id="KW-1185">Reference proteome</keyword>
<accession>D8U008</accession>
<feature type="compositionally biased region" description="Polar residues" evidence="1">
    <location>
        <begin position="172"/>
        <end position="189"/>
    </location>
</feature>
<feature type="compositionally biased region" description="Acidic residues" evidence="1">
    <location>
        <begin position="400"/>
        <end position="412"/>
    </location>
</feature>
<feature type="compositionally biased region" description="Low complexity" evidence="1">
    <location>
        <begin position="190"/>
        <end position="204"/>
    </location>
</feature>
<feature type="region of interest" description="Disordered" evidence="1">
    <location>
        <begin position="157"/>
        <end position="212"/>
    </location>
</feature>
<sequence length="672" mass="73939">MIFYMQRWAVWDTTVFIEGMGSLRFILVSNEAEVRKAGGGQNLMVVNQVAEEVQKQATPLLKRVVHGWLKERPHLKQYTTNDSMLLCRLKAIKAIHSSTPSVKLASCTAMAKALHRSAELAPVASAIKELKLKRPPLSATSPEMTPVQLAKATAFERLQPPGKRPTPRHPVTSPNLLPSSQVATPTSHQPAPSRAAGAARQQGPPASPKSLFYPVGEEFPTALPRKLWDSTDISQFGIFQKFKGKMPSMMPITSEIDDFEAFWTQPYNFERQGTGMVRQSTYRGLKSTVSKFLGFAHGWMKVSLTSLSLRLFSNQHLIISYMDFMVHRVCRTKADVEFQNSIKTVEYLRQVDTRSLPDPEMKVAHLIRVHEWLKVVRQQVRRNYPRAAKAAPPPTLVVTSDEETGDAEEEDKGSEVVVNHQRQQSKMCAIAGGGGGGPAAAAAAAVKHHPAATKTAATKKKPAAAAPPTTASPPDDGLPSKSEVLSFVRALWDKAQAMLEKDLAAAGPNCIVLWLQYFRRRRGGCPHEPTAVLLMHALLAEMISGVYIPPVRLSVLSTLMVTGMQTCKQQDCFQMDCRGNNLVEVFPVARAGAGADGSHGASSSSRSSSSRGRRLVMETIHHKTERFKKDEALRIVLPSTLSQHIRTYTEYARPALLNMNPSIDVSKIGSHL</sequence>
<dbReference type="AlphaFoldDB" id="D8U008"/>
<name>D8U008_VOLCA</name>
<organism evidence="3">
    <name type="scientific">Volvox carteri f. nagariensis</name>
    <dbReference type="NCBI Taxonomy" id="3068"/>
    <lineage>
        <taxon>Eukaryota</taxon>
        <taxon>Viridiplantae</taxon>
        <taxon>Chlorophyta</taxon>
        <taxon>core chlorophytes</taxon>
        <taxon>Chlorophyceae</taxon>
        <taxon>CS clade</taxon>
        <taxon>Chlamydomonadales</taxon>
        <taxon>Volvocaceae</taxon>
        <taxon>Volvox</taxon>
    </lineage>
</organism>
<dbReference type="KEGG" id="vcn:VOLCADRAFT_92576"/>
<feature type="compositionally biased region" description="Basic residues" evidence="1">
    <location>
        <begin position="451"/>
        <end position="462"/>
    </location>
</feature>
<feature type="region of interest" description="Disordered" evidence="1">
    <location>
        <begin position="593"/>
        <end position="614"/>
    </location>
</feature>
<dbReference type="EMBL" id="GL378347">
    <property type="protein sequence ID" value="EFJ47100.1"/>
    <property type="molecule type" value="Genomic_DNA"/>
</dbReference>
<evidence type="ECO:0000313" key="3">
    <source>
        <dbReference type="Proteomes" id="UP000001058"/>
    </source>
</evidence>
<gene>
    <name evidence="2" type="ORF">VOLCADRAFT_92576</name>
</gene>
<dbReference type="eggNOG" id="ENOG502QQWT">
    <property type="taxonomic scope" value="Eukaryota"/>
</dbReference>
<evidence type="ECO:0000313" key="2">
    <source>
        <dbReference type="EMBL" id="EFJ47100.1"/>
    </source>
</evidence>
<dbReference type="GeneID" id="9617214"/>
<feature type="compositionally biased region" description="Low complexity" evidence="1">
    <location>
        <begin position="593"/>
        <end position="610"/>
    </location>
</feature>
<dbReference type="OrthoDB" id="557927at2759"/>
<dbReference type="RefSeq" id="XP_002951995.1">
    <property type="nucleotide sequence ID" value="XM_002951949.1"/>
</dbReference>
<dbReference type="Proteomes" id="UP000001058">
    <property type="component" value="Unassembled WGS sequence"/>
</dbReference>
<evidence type="ECO:0000256" key="1">
    <source>
        <dbReference type="SAM" id="MobiDB-lite"/>
    </source>
</evidence>
<protein>
    <submittedName>
        <fullName evidence="2">Uncharacterized protein</fullName>
    </submittedName>
</protein>
<dbReference type="InParanoid" id="D8U008"/>
<reference evidence="2 3" key="1">
    <citation type="journal article" date="2010" name="Science">
        <title>Genomic analysis of organismal complexity in the multicellular green alga Volvox carteri.</title>
        <authorList>
            <person name="Prochnik S.E."/>
            <person name="Umen J."/>
            <person name="Nedelcu A.M."/>
            <person name="Hallmann A."/>
            <person name="Miller S.M."/>
            <person name="Nishii I."/>
            <person name="Ferris P."/>
            <person name="Kuo A."/>
            <person name="Mitros T."/>
            <person name="Fritz-Laylin L.K."/>
            <person name="Hellsten U."/>
            <person name="Chapman J."/>
            <person name="Simakov O."/>
            <person name="Rensing S.A."/>
            <person name="Terry A."/>
            <person name="Pangilinan J."/>
            <person name="Kapitonov V."/>
            <person name="Jurka J."/>
            <person name="Salamov A."/>
            <person name="Shapiro H."/>
            <person name="Schmutz J."/>
            <person name="Grimwood J."/>
            <person name="Lindquist E."/>
            <person name="Lucas S."/>
            <person name="Grigoriev I.V."/>
            <person name="Schmitt R."/>
            <person name="Kirk D."/>
            <person name="Rokhsar D.S."/>
        </authorList>
    </citation>
    <scope>NUCLEOTIDE SEQUENCE [LARGE SCALE GENOMIC DNA]</scope>
    <source>
        <strain evidence="3">f. Nagariensis / Eve</strain>
    </source>
</reference>
<feature type="region of interest" description="Disordered" evidence="1">
    <location>
        <begin position="385"/>
        <end position="420"/>
    </location>
</feature>
<dbReference type="STRING" id="3068.D8U008"/>
<feature type="region of interest" description="Disordered" evidence="1">
    <location>
        <begin position="451"/>
        <end position="479"/>
    </location>
</feature>
<proteinExistence type="predicted"/>